<gene>
    <name evidence="2" type="ORF">SDC9_151487</name>
</gene>
<dbReference type="EMBL" id="VSSQ01050177">
    <property type="protein sequence ID" value="MPN04251.1"/>
    <property type="molecule type" value="Genomic_DNA"/>
</dbReference>
<evidence type="ECO:0000256" key="1">
    <source>
        <dbReference type="SAM" id="MobiDB-lite"/>
    </source>
</evidence>
<accession>A0A645EQF4</accession>
<comment type="caution">
    <text evidence="2">The sequence shown here is derived from an EMBL/GenBank/DDBJ whole genome shotgun (WGS) entry which is preliminary data.</text>
</comment>
<feature type="region of interest" description="Disordered" evidence="1">
    <location>
        <begin position="1"/>
        <end position="20"/>
    </location>
</feature>
<dbReference type="AlphaFoldDB" id="A0A645EQF4"/>
<evidence type="ECO:0000313" key="2">
    <source>
        <dbReference type="EMBL" id="MPN04251.1"/>
    </source>
</evidence>
<reference evidence="2" key="1">
    <citation type="submission" date="2019-08" db="EMBL/GenBank/DDBJ databases">
        <authorList>
            <person name="Kucharzyk K."/>
            <person name="Murdoch R.W."/>
            <person name="Higgins S."/>
            <person name="Loffler F."/>
        </authorList>
    </citation>
    <scope>NUCLEOTIDE SEQUENCE</scope>
</reference>
<organism evidence="2">
    <name type="scientific">bioreactor metagenome</name>
    <dbReference type="NCBI Taxonomy" id="1076179"/>
    <lineage>
        <taxon>unclassified sequences</taxon>
        <taxon>metagenomes</taxon>
        <taxon>ecological metagenomes</taxon>
    </lineage>
</organism>
<sequence>MRGAHLQRSGERAAQRLVGGDQRLQSPIDLPVLALAALLDGLHEQQPHAHHQAGH</sequence>
<name>A0A645EQF4_9ZZZZ</name>
<proteinExistence type="predicted"/>
<protein>
    <submittedName>
        <fullName evidence="2">Uncharacterized protein</fullName>
    </submittedName>
</protein>